<evidence type="ECO:0000256" key="1">
    <source>
        <dbReference type="SAM" id="MobiDB-lite"/>
    </source>
</evidence>
<feature type="compositionally biased region" description="Basic and acidic residues" evidence="1">
    <location>
        <begin position="110"/>
        <end position="145"/>
    </location>
</feature>
<evidence type="ECO:0000313" key="2">
    <source>
        <dbReference type="EMBL" id="KYN40527.1"/>
    </source>
</evidence>
<dbReference type="AlphaFoldDB" id="A0A195FJU0"/>
<feature type="non-terminal residue" evidence="2">
    <location>
        <position position="1"/>
    </location>
</feature>
<accession>A0A195FJU0</accession>
<reference evidence="2 3" key="1">
    <citation type="submission" date="2016-03" db="EMBL/GenBank/DDBJ databases">
        <title>Trachymyrmex septentrionalis WGS genome.</title>
        <authorList>
            <person name="Nygaard S."/>
            <person name="Hu H."/>
            <person name="Boomsma J."/>
            <person name="Zhang G."/>
        </authorList>
    </citation>
    <scope>NUCLEOTIDE SEQUENCE [LARGE SCALE GENOMIC DNA]</scope>
    <source>
        <strain evidence="2">Tsep2-gDNA-1</strain>
        <tissue evidence="2">Whole body</tissue>
    </source>
</reference>
<sequence>REKERARAAHSTFPRRAPLIIHHYVNGNARHGHHWAVPRRRCLSMRAYVTAQPFNDDATFKPPHTLLERHKERYTSYKCFKIDGQIEQIDTQVVYRSVPRYHCRIPSNDRIAERRPKRSERSPPRRSDETRGRTREASNADDRRAPLHLPRRPTLPPRPPHSPPRHQSLHQSNPDPFKSTAVENATRLQDVLQDTW</sequence>
<proteinExistence type="predicted"/>
<feature type="compositionally biased region" description="Pro residues" evidence="1">
    <location>
        <begin position="153"/>
        <end position="162"/>
    </location>
</feature>
<gene>
    <name evidence="2" type="ORF">ALC56_05472</name>
</gene>
<dbReference type="Proteomes" id="UP000078541">
    <property type="component" value="Unassembled WGS sequence"/>
</dbReference>
<organism evidence="2 3">
    <name type="scientific">Trachymyrmex septentrionalis</name>
    <dbReference type="NCBI Taxonomy" id="34720"/>
    <lineage>
        <taxon>Eukaryota</taxon>
        <taxon>Metazoa</taxon>
        <taxon>Ecdysozoa</taxon>
        <taxon>Arthropoda</taxon>
        <taxon>Hexapoda</taxon>
        <taxon>Insecta</taxon>
        <taxon>Pterygota</taxon>
        <taxon>Neoptera</taxon>
        <taxon>Endopterygota</taxon>
        <taxon>Hymenoptera</taxon>
        <taxon>Apocrita</taxon>
        <taxon>Aculeata</taxon>
        <taxon>Formicoidea</taxon>
        <taxon>Formicidae</taxon>
        <taxon>Myrmicinae</taxon>
        <taxon>Trachymyrmex</taxon>
    </lineage>
</organism>
<feature type="region of interest" description="Disordered" evidence="1">
    <location>
        <begin position="106"/>
        <end position="196"/>
    </location>
</feature>
<evidence type="ECO:0000313" key="3">
    <source>
        <dbReference type="Proteomes" id="UP000078541"/>
    </source>
</evidence>
<name>A0A195FJU0_9HYME</name>
<feature type="compositionally biased region" description="Polar residues" evidence="1">
    <location>
        <begin position="181"/>
        <end position="196"/>
    </location>
</feature>
<dbReference type="EMBL" id="KQ981523">
    <property type="protein sequence ID" value="KYN40527.1"/>
    <property type="molecule type" value="Genomic_DNA"/>
</dbReference>
<protein>
    <submittedName>
        <fullName evidence="2">Uncharacterized protein</fullName>
    </submittedName>
</protein>
<keyword evidence="3" id="KW-1185">Reference proteome</keyword>